<dbReference type="AlphaFoldDB" id="A0A1H2W2M9"/>
<feature type="transmembrane region" description="Helical" evidence="6">
    <location>
        <begin position="7"/>
        <end position="34"/>
    </location>
</feature>
<evidence type="ECO:0000256" key="1">
    <source>
        <dbReference type="ARBA" id="ARBA00004651"/>
    </source>
</evidence>
<protein>
    <recommendedName>
        <fullName evidence="9">Membrane protein DedA, SNARE-associated domain</fullName>
    </recommendedName>
</protein>
<gene>
    <name evidence="7" type="ORF">SAMN05444338_104215</name>
</gene>
<evidence type="ECO:0000256" key="4">
    <source>
        <dbReference type="ARBA" id="ARBA00022989"/>
    </source>
</evidence>
<dbReference type="PANTHER" id="PTHR42709:SF6">
    <property type="entry name" value="UNDECAPRENYL PHOSPHATE TRANSPORTER A"/>
    <property type="match status" value="1"/>
</dbReference>
<dbReference type="Proteomes" id="UP000198569">
    <property type="component" value="Unassembled WGS sequence"/>
</dbReference>
<evidence type="ECO:0000256" key="5">
    <source>
        <dbReference type="ARBA" id="ARBA00023136"/>
    </source>
</evidence>
<dbReference type="InterPro" id="IPR051311">
    <property type="entry name" value="DedA_domain"/>
</dbReference>
<dbReference type="OrthoDB" id="794624at2"/>
<feature type="transmembrane region" description="Helical" evidence="6">
    <location>
        <begin position="92"/>
        <end position="111"/>
    </location>
</feature>
<dbReference type="RefSeq" id="WP_091430704.1">
    <property type="nucleotide sequence ID" value="NZ_FNMV01000004.1"/>
</dbReference>
<keyword evidence="4 6" id="KW-1133">Transmembrane helix</keyword>
<feature type="transmembrane region" description="Helical" evidence="6">
    <location>
        <begin position="40"/>
        <end position="64"/>
    </location>
</feature>
<dbReference type="PANTHER" id="PTHR42709">
    <property type="entry name" value="ALKALINE PHOSPHATASE LIKE PROTEIN"/>
    <property type="match status" value="1"/>
</dbReference>
<comment type="subcellular location">
    <subcellularLocation>
        <location evidence="1">Cell membrane</location>
        <topology evidence="1">Multi-pass membrane protein</topology>
    </subcellularLocation>
</comment>
<evidence type="ECO:0000256" key="2">
    <source>
        <dbReference type="ARBA" id="ARBA00022475"/>
    </source>
</evidence>
<name>A0A1H2W2M9_9FLAO</name>
<proteinExistence type="predicted"/>
<keyword evidence="5 6" id="KW-0472">Membrane</keyword>
<evidence type="ECO:0000256" key="6">
    <source>
        <dbReference type="SAM" id="Phobius"/>
    </source>
</evidence>
<feature type="transmembrane region" description="Helical" evidence="6">
    <location>
        <begin position="156"/>
        <end position="178"/>
    </location>
</feature>
<dbReference type="GO" id="GO:0005886">
    <property type="term" value="C:plasma membrane"/>
    <property type="evidence" value="ECO:0007669"/>
    <property type="project" value="UniProtKB-SubCell"/>
</dbReference>
<dbReference type="EMBL" id="FNMV01000004">
    <property type="protein sequence ID" value="SDW74858.1"/>
    <property type="molecule type" value="Genomic_DNA"/>
</dbReference>
<evidence type="ECO:0000313" key="7">
    <source>
        <dbReference type="EMBL" id="SDW74858.1"/>
    </source>
</evidence>
<sequence>MWWQYLLVFFGALLFDIVPFPFAPAFTIMVFLQILFDLNVWAVIVIGVVGSVIGRFILLLYAPLMANKYLKASKNEDIKFLGDKMNQNKWKGILVVLAYSLLPLPTTPLFLGGGISKIKPIYIIAPFLVGKFTSDSIALHLGKFASENQQSIIDNIFSWQSIASFILGFVMLFCLFFINWRTLIHTKKLAFDFKILN</sequence>
<keyword evidence="8" id="KW-1185">Reference proteome</keyword>
<accession>A0A1H2W2M9</accession>
<evidence type="ECO:0000256" key="3">
    <source>
        <dbReference type="ARBA" id="ARBA00022692"/>
    </source>
</evidence>
<organism evidence="7 8">
    <name type="scientific">Flavobacterium degerlachei</name>
    <dbReference type="NCBI Taxonomy" id="229203"/>
    <lineage>
        <taxon>Bacteria</taxon>
        <taxon>Pseudomonadati</taxon>
        <taxon>Bacteroidota</taxon>
        <taxon>Flavobacteriia</taxon>
        <taxon>Flavobacteriales</taxon>
        <taxon>Flavobacteriaceae</taxon>
        <taxon>Flavobacterium</taxon>
    </lineage>
</organism>
<evidence type="ECO:0000313" key="8">
    <source>
        <dbReference type="Proteomes" id="UP000198569"/>
    </source>
</evidence>
<reference evidence="8" key="1">
    <citation type="submission" date="2016-10" db="EMBL/GenBank/DDBJ databases">
        <authorList>
            <person name="Varghese N."/>
            <person name="Submissions S."/>
        </authorList>
    </citation>
    <scope>NUCLEOTIDE SEQUENCE [LARGE SCALE GENOMIC DNA]</scope>
    <source>
        <strain evidence="8">DSM 15718</strain>
    </source>
</reference>
<keyword evidence="3 6" id="KW-0812">Transmembrane</keyword>
<evidence type="ECO:0008006" key="9">
    <source>
        <dbReference type="Google" id="ProtNLM"/>
    </source>
</evidence>
<keyword evidence="2" id="KW-1003">Cell membrane</keyword>